<evidence type="ECO:0000313" key="8">
    <source>
        <dbReference type="Proteomes" id="UP000218689"/>
    </source>
</evidence>
<keyword evidence="1" id="KW-0134">Cell wall</keyword>
<dbReference type="PROSITE" id="PS50847">
    <property type="entry name" value="GRAM_POS_ANCHORING"/>
    <property type="match status" value="1"/>
</dbReference>
<dbReference type="OrthoDB" id="2347147at2"/>
<evidence type="ECO:0000256" key="1">
    <source>
        <dbReference type="ARBA" id="ARBA00022512"/>
    </source>
</evidence>
<keyword evidence="4" id="KW-0572">Peptidoglycan-anchor</keyword>
<evidence type="ECO:0000256" key="5">
    <source>
        <dbReference type="SAM" id="MobiDB-lite"/>
    </source>
</evidence>
<dbReference type="InterPro" id="IPR019931">
    <property type="entry name" value="LPXTG_anchor"/>
</dbReference>
<name>A0A224X080_9LACT</name>
<gene>
    <name evidence="7" type="ORF">RsY01_1269</name>
</gene>
<keyword evidence="2" id="KW-0964">Secreted</keyword>
<protein>
    <recommendedName>
        <fullName evidence="6">Gram-positive cocci surface proteins LPxTG domain-containing protein</fullName>
    </recommendedName>
</protein>
<dbReference type="AlphaFoldDB" id="A0A224X080"/>
<evidence type="ECO:0000256" key="4">
    <source>
        <dbReference type="ARBA" id="ARBA00023088"/>
    </source>
</evidence>
<accession>A0A224X080</accession>
<evidence type="ECO:0000256" key="2">
    <source>
        <dbReference type="ARBA" id="ARBA00022525"/>
    </source>
</evidence>
<dbReference type="Proteomes" id="UP000218689">
    <property type="component" value="Unassembled WGS sequence"/>
</dbReference>
<keyword evidence="8" id="KW-1185">Reference proteome</keyword>
<feature type="domain" description="Gram-positive cocci surface proteins LPxTG" evidence="6">
    <location>
        <begin position="363"/>
        <end position="397"/>
    </location>
</feature>
<comment type="caution">
    <text evidence="7">The sequence shown here is derived from an EMBL/GenBank/DDBJ whole genome shotgun (WGS) entry which is preliminary data.</text>
</comment>
<sequence>MQYSPVLEENGSRKRVTLASLHLPLHAESLEEEGLKAEEGKVYEYWEREATSHRYKKTQWKYIVSDVPKVADYHKHELDMSQDSYNNGVGTATTWYQLKGTAGFDTNVANSIKTGVGNAGGIDSWAWAMMCFRPVKNTAESELLKADPKNQNIEPNGRISKDRLLYRTTIQQYGQESLNTPSDEILNDYIYMELLPYIDPATGVQAIDGRGEPVFTWNKFYYTDKEEVALNKIAAFDYGYEIDDEAMYTYSVATPQYQTRDELPYYQKLAPVYAYTDDLYSYEMAKHSYLPTKYAYREDSLSWETYDLEVYQPSYQEKIYTPWYTYDLPEIRKYSWQVMMSGPDTGKAPSLPTTGGDAPKQQLPKTGSSDNANLSLLGATGLAAWFIAWRKLKKAKK</sequence>
<organism evidence="7 8">
    <name type="scientific">Pseudolactococcus reticulitermitis</name>
    <dbReference type="NCBI Taxonomy" id="2025039"/>
    <lineage>
        <taxon>Bacteria</taxon>
        <taxon>Bacillati</taxon>
        <taxon>Bacillota</taxon>
        <taxon>Bacilli</taxon>
        <taxon>Lactobacillales</taxon>
        <taxon>Streptococcaceae</taxon>
        <taxon>Pseudolactococcus</taxon>
    </lineage>
</organism>
<keyword evidence="3" id="KW-0732">Signal</keyword>
<dbReference type="Pfam" id="PF00746">
    <property type="entry name" value="Gram_pos_anchor"/>
    <property type="match status" value="1"/>
</dbReference>
<dbReference type="RefSeq" id="WP_133063193.1">
    <property type="nucleotide sequence ID" value="NZ_BEDT01000003.1"/>
</dbReference>
<dbReference type="NCBIfam" id="TIGR01167">
    <property type="entry name" value="LPXTG_anchor"/>
    <property type="match status" value="1"/>
</dbReference>
<feature type="region of interest" description="Disordered" evidence="5">
    <location>
        <begin position="346"/>
        <end position="369"/>
    </location>
</feature>
<evidence type="ECO:0000313" key="7">
    <source>
        <dbReference type="EMBL" id="GAX47668.1"/>
    </source>
</evidence>
<reference evidence="8" key="1">
    <citation type="submission" date="2017-08" db="EMBL/GenBank/DDBJ databases">
        <title>Draft genome sequence of Lactococcus sp. strain Rs-Y01, isolated from the gut of the lower termite Reticulitermes speratus.</title>
        <authorList>
            <person name="Ohkuma M."/>
            <person name="Yuki M."/>
        </authorList>
    </citation>
    <scope>NUCLEOTIDE SEQUENCE [LARGE SCALE GENOMIC DNA]</scope>
    <source>
        <strain evidence="8">Rs-Y01</strain>
    </source>
</reference>
<evidence type="ECO:0000256" key="3">
    <source>
        <dbReference type="ARBA" id="ARBA00022729"/>
    </source>
</evidence>
<proteinExistence type="predicted"/>
<evidence type="ECO:0000259" key="6">
    <source>
        <dbReference type="PROSITE" id="PS50847"/>
    </source>
</evidence>
<dbReference type="EMBL" id="BEDT01000003">
    <property type="protein sequence ID" value="GAX47668.1"/>
    <property type="molecule type" value="Genomic_DNA"/>
</dbReference>